<evidence type="ECO:0000313" key="1">
    <source>
        <dbReference type="EMBL" id="MFC0179513.1"/>
    </source>
</evidence>
<reference evidence="1 2" key="1">
    <citation type="submission" date="2024-09" db="EMBL/GenBank/DDBJ databases">
        <authorList>
            <person name="Sun Q."/>
            <person name="Mori K."/>
        </authorList>
    </citation>
    <scope>NUCLEOTIDE SEQUENCE [LARGE SCALE GENOMIC DNA]</scope>
    <source>
        <strain evidence="1 2">CCM 8545</strain>
    </source>
</reference>
<keyword evidence="2" id="KW-1185">Reference proteome</keyword>
<dbReference type="EMBL" id="JBHLXE010000052">
    <property type="protein sequence ID" value="MFC0179513.1"/>
    <property type="molecule type" value="Genomic_DNA"/>
</dbReference>
<evidence type="ECO:0000313" key="2">
    <source>
        <dbReference type="Proteomes" id="UP001589758"/>
    </source>
</evidence>
<accession>A0ABV6C965</accession>
<dbReference type="CDD" id="cd21631">
    <property type="entry name" value="RHH_CopG_NikR-like"/>
    <property type="match status" value="1"/>
</dbReference>
<organism evidence="1 2">
    <name type="scientific">Thorsellia kenyensis</name>
    <dbReference type="NCBI Taxonomy" id="1549888"/>
    <lineage>
        <taxon>Bacteria</taxon>
        <taxon>Pseudomonadati</taxon>
        <taxon>Pseudomonadota</taxon>
        <taxon>Gammaproteobacteria</taxon>
        <taxon>Enterobacterales</taxon>
        <taxon>Thorselliaceae</taxon>
        <taxon>Thorsellia</taxon>
    </lineage>
</organism>
<comment type="caution">
    <text evidence="1">The sequence shown here is derived from an EMBL/GenBank/DDBJ whole genome shotgun (WGS) entry which is preliminary data.</text>
</comment>
<sequence length="313" mass="37196">MKFTANELIKIDYLVYEMHCVILNRIAEARVNFVTIPIEFQNINGDTIVKKIREYRNNREKLTGKQDVIFLLDSLDYIKKEFDKLNLDIDSFKNSDLMSFCIWGGTNRFSDGILGPEIVIPSHLERLKYICIDFKYQVEYIQVNTALNDFWSIYRDCVGKTIKQKEACFTQNLYLFNNMIKANPFKQMDTPDFKDHDWMELYNHCLEIYCSNISIGHKFIVPDMNMYKYACYLLYFLNRNNDTFKKSQLSNFKINLRKKTQRKKQNAQGIKTLEIKLKEDTVKKLKELQQYNKLTQSEIIEILINNDYKNSLG</sequence>
<gene>
    <name evidence="1" type="ORF">ACFFIT_05315</name>
</gene>
<evidence type="ECO:0008006" key="3">
    <source>
        <dbReference type="Google" id="ProtNLM"/>
    </source>
</evidence>
<dbReference type="Proteomes" id="UP001589758">
    <property type="component" value="Unassembled WGS sequence"/>
</dbReference>
<proteinExistence type="predicted"/>
<protein>
    <recommendedName>
        <fullName evidence="3">SAP domain-containing protein</fullName>
    </recommendedName>
</protein>
<dbReference type="RefSeq" id="WP_385876613.1">
    <property type="nucleotide sequence ID" value="NZ_JBHLXE010000052.1"/>
</dbReference>
<name>A0ABV6C965_9GAMM</name>